<feature type="domain" description="DUF4376" evidence="1">
    <location>
        <begin position="61"/>
        <end position="170"/>
    </location>
</feature>
<dbReference type="STRING" id="1121942.SAMN02745148_01568"/>
<evidence type="ECO:0000313" key="2">
    <source>
        <dbReference type="EMBL" id="SHF00239.1"/>
    </source>
</evidence>
<dbReference type="AlphaFoldDB" id="A0A1M4Y3I1"/>
<keyword evidence="3" id="KW-1185">Reference proteome</keyword>
<accession>A0A1M4Y3I1</accession>
<dbReference type="Proteomes" id="UP000184346">
    <property type="component" value="Unassembled WGS sequence"/>
</dbReference>
<dbReference type="InterPro" id="IPR025484">
    <property type="entry name" value="DUF4376"/>
</dbReference>
<dbReference type="Pfam" id="PF14301">
    <property type="entry name" value="DUF4376"/>
    <property type="match status" value="1"/>
</dbReference>
<name>A0A1M4Y3I1_9GAMM</name>
<dbReference type="EMBL" id="FQUJ01000006">
    <property type="protein sequence ID" value="SHF00239.1"/>
    <property type="molecule type" value="Genomic_DNA"/>
</dbReference>
<organism evidence="2 3">
    <name type="scientific">Modicisalibacter ilicicola DSM 19980</name>
    <dbReference type="NCBI Taxonomy" id="1121942"/>
    <lineage>
        <taxon>Bacteria</taxon>
        <taxon>Pseudomonadati</taxon>
        <taxon>Pseudomonadota</taxon>
        <taxon>Gammaproteobacteria</taxon>
        <taxon>Oceanospirillales</taxon>
        <taxon>Halomonadaceae</taxon>
        <taxon>Modicisalibacter</taxon>
    </lineage>
</organism>
<evidence type="ECO:0000313" key="3">
    <source>
        <dbReference type="Proteomes" id="UP000184346"/>
    </source>
</evidence>
<evidence type="ECO:0000259" key="1">
    <source>
        <dbReference type="Pfam" id="PF14301"/>
    </source>
</evidence>
<proteinExistence type="predicted"/>
<gene>
    <name evidence="2" type="ORF">SAMN02745148_01568</name>
</gene>
<dbReference type="OrthoDB" id="6168904at2"/>
<dbReference type="RefSeq" id="WP_072821480.1">
    <property type="nucleotide sequence ID" value="NZ_FQUJ01000006.1"/>
</dbReference>
<reference evidence="2 3" key="1">
    <citation type="submission" date="2016-11" db="EMBL/GenBank/DDBJ databases">
        <authorList>
            <person name="Jaros S."/>
            <person name="Januszkiewicz K."/>
            <person name="Wedrychowicz H."/>
        </authorList>
    </citation>
    <scope>NUCLEOTIDE SEQUENCE [LARGE SCALE GENOMIC DNA]</scope>
    <source>
        <strain evidence="2 3">DSM 19980</strain>
    </source>
</reference>
<protein>
    <recommendedName>
        <fullName evidence="1">DUF4376 domain-containing protein</fullName>
    </recommendedName>
</protein>
<sequence>MWARINDGTVAEITDIDPKGRFHPSIEWVEFDGRTNIQIGWHYDGNEFTPPAGATLSEIAEIKRHAIDRAREAAIDAGFTHDFNGTQDVVQTRARDRENITGLAVSAQLMLTNGDTTSTLPFRAESDTTYQLTAQEIVDLAQAAQQHVSAQYAHAWELKDQIESALAAEDRAALEAISW</sequence>